<dbReference type="Proteomes" id="UP000050898">
    <property type="component" value="Unassembled WGS sequence"/>
</dbReference>
<name>J1F357_9LACO</name>
<evidence type="ECO:0000313" key="2">
    <source>
        <dbReference type="EMBL" id="KRN09139.1"/>
    </source>
</evidence>
<dbReference type="PANTHER" id="PTHR43792">
    <property type="entry name" value="GNAT FAMILY, PUTATIVE (AFU_ORTHOLOGUE AFUA_3G00765)-RELATED-RELATED"/>
    <property type="match status" value="1"/>
</dbReference>
<dbReference type="RefSeq" id="WP_003689178.1">
    <property type="nucleotide sequence ID" value="NZ_AKKT01000093.1"/>
</dbReference>
<organism evidence="2 3">
    <name type="scientific">Liquorilactobacillus mali KCTC 3596 = DSM 20444</name>
    <dbReference type="NCBI Taxonomy" id="1046596"/>
    <lineage>
        <taxon>Bacteria</taxon>
        <taxon>Bacillati</taxon>
        <taxon>Bacillota</taxon>
        <taxon>Bacilli</taxon>
        <taxon>Lactobacillales</taxon>
        <taxon>Lactobacillaceae</taxon>
        <taxon>Liquorilactobacillus</taxon>
    </lineage>
</organism>
<evidence type="ECO:0000259" key="1">
    <source>
        <dbReference type="PROSITE" id="PS51186"/>
    </source>
</evidence>
<dbReference type="InterPro" id="IPR051531">
    <property type="entry name" value="N-acetyltransferase"/>
</dbReference>
<accession>J1F357</accession>
<evidence type="ECO:0000313" key="3">
    <source>
        <dbReference type="Proteomes" id="UP000050898"/>
    </source>
</evidence>
<dbReference type="EMBL" id="AYYH01000033">
    <property type="protein sequence ID" value="KRN09139.1"/>
    <property type="molecule type" value="Genomic_DNA"/>
</dbReference>
<dbReference type="SUPFAM" id="SSF55729">
    <property type="entry name" value="Acyl-CoA N-acyltransferases (Nat)"/>
    <property type="match status" value="1"/>
</dbReference>
<gene>
    <name evidence="2" type="ORF">FD00_GL001393</name>
</gene>
<dbReference type="InterPro" id="IPR000182">
    <property type="entry name" value="GNAT_dom"/>
</dbReference>
<dbReference type="Pfam" id="PF13302">
    <property type="entry name" value="Acetyltransf_3"/>
    <property type="match status" value="1"/>
</dbReference>
<reference evidence="2 3" key="1">
    <citation type="journal article" date="2015" name="Genome Announc.">
        <title>Expanding the biotechnology potential of lactobacilli through comparative genomics of 213 strains and associated genera.</title>
        <authorList>
            <person name="Sun Z."/>
            <person name="Harris H.M."/>
            <person name="McCann A."/>
            <person name="Guo C."/>
            <person name="Argimon S."/>
            <person name="Zhang W."/>
            <person name="Yang X."/>
            <person name="Jeffery I.B."/>
            <person name="Cooney J.C."/>
            <person name="Kagawa T.F."/>
            <person name="Liu W."/>
            <person name="Song Y."/>
            <person name="Salvetti E."/>
            <person name="Wrobel A."/>
            <person name="Rasinkangas P."/>
            <person name="Parkhill J."/>
            <person name="Rea M.C."/>
            <person name="O'Sullivan O."/>
            <person name="Ritari J."/>
            <person name="Douillard F.P."/>
            <person name="Paul Ross R."/>
            <person name="Yang R."/>
            <person name="Briner A.E."/>
            <person name="Felis G.E."/>
            <person name="de Vos W.M."/>
            <person name="Barrangou R."/>
            <person name="Klaenhammer T.R."/>
            <person name="Caufield P.W."/>
            <person name="Cui Y."/>
            <person name="Zhang H."/>
            <person name="O'Toole P.W."/>
        </authorList>
    </citation>
    <scope>NUCLEOTIDE SEQUENCE [LARGE SCALE GENOMIC DNA]</scope>
    <source>
        <strain evidence="2 3">DSM 20444</strain>
    </source>
</reference>
<keyword evidence="2" id="KW-0808">Transferase</keyword>
<comment type="caution">
    <text evidence="2">The sequence shown here is derived from an EMBL/GenBank/DDBJ whole genome shotgun (WGS) entry which is preliminary data.</text>
</comment>
<dbReference type="InterPro" id="IPR016181">
    <property type="entry name" value="Acyl_CoA_acyltransferase"/>
</dbReference>
<feature type="domain" description="N-acetyltransferase" evidence="1">
    <location>
        <begin position="7"/>
        <end position="174"/>
    </location>
</feature>
<dbReference type="PROSITE" id="PS51186">
    <property type="entry name" value="GNAT"/>
    <property type="match status" value="1"/>
</dbReference>
<proteinExistence type="predicted"/>
<dbReference type="GeneID" id="98315475"/>
<dbReference type="Gene3D" id="3.40.630.30">
    <property type="match status" value="1"/>
</dbReference>
<dbReference type="OrthoDB" id="9798081at2"/>
<dbReference type="GO" id="GO:0016747">
    <property type="term" value="F:acyltransferase activity, transferring groups other than amino-acyl groups"/>
    <property type="evidence" value="ECO:0007669"/>
    <property type="project" value="InterPro"/>
</dbReference>
<sequence>MISGNKILLRHVQLGDVDDLYEYSSQKEVAQAAGFIQSDNYSAAKDFYAELDNDLAWVIILKTGKVIGNVCLYEQGLDFAKQTEKRVAIGYALNNKYWNKGYMSEALILLVEWIKNNKMGIDVIEAYVTNRNIASQRVLEKVGFSVSSIIDVPYFDIQLMNNKVIAYEKILRKGEVEYAVNQGL</sequence>
<protein>
    <submittedName>
        <fullName evidence="2">N-acetyltransferase GCN5</fullName>
    </submittedName>
</protein>
<keyword evidence="3" id="KW-1185">Reference proteome</keyword>
<dbReference type="AlphaFoldDB" id="J1F357"/>
<dbReference type="PATRIC" id="fig|1046596.6.peg.1476"/>